<dbReference type="InterPro" id="IPR054216">
    <property type="entry name" value="DUF6930"/>
</dbReference>
<dbReference type="AlphaFoldDB" id="A0AA95EYT2"/>
<feature type="domain" description="DUF7309" evidence="2">
    <location>
        <begin position="15"/>
        <end position="184"/>
    </location>
</feature>
<dbReference type="Pfam" id="PF22007">
    <property type="entry name" value="DUF6930"/>
    <property type="match status" value="1"/>
</dbReference>
<evidence type="ECO:0000259" key="2">
    <source>
        <dbReference type="Pfam" id="PF23988"/>
    </source>
</evidence>
<evidence type="ECO:0000313" key="3">
    <source>
        <dbReference type="EMBL" id="WEK55264.1"/>
    </source>
</evidence>
<dbReference type="EMBL" id="CP119317">
    <property type="protein sequence ID" value="WEK55264.1"/>
    <property type="molecule type" value="Genomic_DNA"/>
</dbReference>
<evidence type="ECO:0008006" key="5">
    <source>
        <dbReference type="Google" id="ProtNLM"/>
    </source>
</evidence>
<proteinExistence type="predicted"/>
<accession>A0AA95EYT2</accession>
<evidence type="ECO:0000313" key="4">
    <source>
        <dbReference type="Proteomes" id="UP001178662"/>
    </source>
</evidence>
<sequence length="348" mass="39857">MTETTAEVKPTIDDWRSLYEAAIAFKQNSCWNWMNEDHIFGLQNPFNGEIGYCCVLGQLGEVYALSVYLGAGGLAGITRMQQQTGGKGSFDMIELQKCLMASFDDRNRLDSSSLKMIKELGMKFRGANAWPNFVSMEPGYLPWKLTSQQEVQFLTIALEQTIEVSKQYQFRMEELATREDGQMLILKSEGDLQQLTWTAEWRQPPGIEDALKPKSINPIFNELLLTRLLKNVKYRSGIWEIDAFFAPMPINEEPRPYFPNIGLILDQNSEQIVHHVLAQGAGQKVDLAEEFLQAVSRHLMLPHAVWVEDEEAYWQLQPLMDKLNVQLVQVEELTLLSEAREGMFHAFR</sequence>
<dbReference type="Proteomes" id="UP001178662">
    <property type="component" value="Chromosome"/>
</dbReference>
<dbReference type="InterPro" id="IPR055733">
    <property type="entry name" value="DUF7309"/>
</dbReference>
<gene>
    <name evidence="3" type="ORF">P0Y55_04155</name>
</gene>
<name>A0AA95EYT2_9BACL</name>
<reference evidence="3" key="1">
    <citation type="submission" date="2023-03" db="EMBL/GenBank/DDBJ databases">
        <title>Andean soil-derived lignocellulolytic bacterial consortium as a source of novel taxa and putative plastic-active enzymes.</title>
        <authorList>
            <person name="Diaz-Garcia L."/>
            <person name="Chuvochina M."/>
            <person name="Feuerriegel G."/>
            <person name="Bunk B."/>
            <person name="Sproer C."/>
            <person name="Streit W.R."/>
            <person name="Rodriguez L.M."/>
            <person name="Overmann J."/>
            <person name="Jimenez D.J."/>
        </authorList>
    </citation>
    <scope>NUCLEOTIDE SEQUENCE</scope>
    <source>
        <strain evidence="3">MAG 2441</strain>
    </source>
</reference>
<keyword evidence="4" id="KW-1185">Reference proteome</keyword>
<organism evidence="3 4">
    <name type="scientific">Candidatus Cohnella colombiensis</name>
    <dbReference type="NCBI Taxonomy" id="3121368"/>
    <lineage>
        <taxon>Bacteria</taxon>
        <taxon>Bacillati</taxon>
        <taxon>Bacillota</taxon>
        <taxon>Bacilli</taxon>
        <taxon>Bacillales</taxon>
        <taxon>Paenibacillaceae</taxon>
        <taxon>Cohnella</taxon>
    </lineage>
</organism>
<evidence type="ECO:0000259" key="1">
    <source>
        <dbReference type="Pfam" id="PF22007"/>
    </source>
</evidence>
<feature type="domain" description="DUF6930" evidence="1">
    <location>
        <begin position="225"/>
        <end position="344"/>
    </location>
</feature>
<dbReference type="Pfam" id="PF23988">
    <property type="entry name" value="DUF7309"/>
    <property type="match status" value="1"/>
</dbReference>
<protein>
    <recommendedName>
        <fullName evidence="5">GNAT family N-acetyltransferase</fullName>
    </recommendedName>
</protein>